<dbReference type="PANTHER" id="PTHR39472:SF1">
    <property type="entry name" value="EXPRESSED PROTEIN"/>
    <property type="match status" value="1"/>
</dbReference>
<dbReference type="AlphaFoldDB" id="A0A1C7NE34"/>
<evidence type="ECO:0000256" key="1">
    <source>
        <dbReference type="SAM" id="MobiDB-lite"/>
    </source>
</evidence>
<feature type="compositionally biased region" description="Polar residues" evidence="1">
    <location>
        <begin position="203"/>
        <end position="223"/>
    </location>
</feature>
<evidence type="ECO:0000313" key="2">
    <source>
        <dbReference type="EMBL" id="OBZ87357.1"/>
    </source>
</evidence>
<reference evidence="2 3" key="1">
    <citation type="submission" date="2016-03" db="EMBL/GenBank/DDBJ databases">
        <title>Choanephora cucurbitarum.</title>
        <authorList>
            <person name="Min B."/>
            <person name="Park H."/>
            <person name="Park J.-H."/>
            <person name="Shin H.-D."/>
            <person name="Choi I.-G."/>
        </authorList>
    </citation>
    <scope>NUCLEOTIDE SEQUENCE [LARGE SCALE GENOMIC DNA]</scope>
    <source>
        <strain evidence="2 3">KUS-F28377</strain>
    </source>
</reference>
<dbReference type="OrthoDB" id="21214at2759"/>
<feature type="region of interest" description="Disordered" evidence="1">
    <location>
        <begin position="202"/>
        <end position="223"/>
    </location>
</feature>
<accession>A0A1C7NE34</accession>
<sequence>MEEEILQKIYKLTTELTSQQQNNQDLALSLSNQLSDLKHKAESKIPNEDVEPVEPLLPEKRDEQMEQLKTKLEDSIASQKAIMETNMTLEKEIMNLQALVKDYETSFETVTSKLRWHANTVTEGQMRMKREYEALLDAEKGTTAALFIENTILQTQLRHLSKSLRQVYENESVNESQDQEIAQLRKENQLLLEMLQVARLPDQATSAEQSSPILQASPSHASK</sequence>
<dbReference type="InParanoid" id="A0A1C7NE34"/>
<dbReference type="EMBL" id="LUGH01000228">
    <property type="protein sequence ID" value="OBZ87357.1"/>
    <property type="molecule type" value="Genomic_DNA"/>
</dbReference>
<name>A0A1C7NE34_9FUNG</name>
<dbReference type="PANTHER" id="PTHR39472">
    <property type="entry name" value="EXPRESSED PROTEIN"/>
    <property type="match status" value="1"/>
</dbReference>
<comment type="caution">
    <text evidence="2">The sequence shown here is derived from an EMBL/GenBank/DDBJ whole genome shotgun (WGS) entry which is preliminary data.</text>
</comment>
<evidence type="ECO:0000313" key="3">
    <source>
        <dbReference type="Proteomes" id="UP000093000"/>
    </source>
</evidence>
<proteinExistence type="predicted"/>
<organism evidence="2 3">
    <name type="scientific">Choanephora cucurbitarum</name>
    <dbReference type="NCBI Taxonomy" id="101091"/>
    <lineage>
        <taxon>Eukaryota</taxon>
        <taxon>Fungi</taxon>
        <taxon>Fungi incertae sedis</taxon>
        <taxon>Mucoromycota</taxon>
        <taxon>Mucoromycotina</taxon>
        <taxon>Mucoromycetes</taxon>
        <taxon>Mucorales</taxon>
        <taxon>Mucorineae</taxon>
        <taxon>Choanephoraceae</taxon>
        <taxon>Choanephoroideae</taxon>
        <taxon>Choanephora</taxon>
    </lineage>
</organism>
<keyword evidence="3" id="KW-1185">Reference proteome</keyword>
<dbReference type="Proteomes" id="UP000093000">
    <property type="component" value="Unassembled WGS sequence"/>
</dbReference>
<protein>
    <submittedName>
        <fullName evidence="2">Uncharacterized protein</fullName>
    </submittedName>
</protein>
<gene>
    <name evidence="2" type="ORF">A0J61_04593</name>
</gene>